<sequence>MTNARTASGETVTYDTALTLSAVYAAIRLLSDSVSTLSLDVLFRSNGSEQKFRPLPTWVRSMSTELRNHEILGQVVTSLLLDGNAYLATLRDDTGRVLSLSVLDPTDITPNLTTDDDGIQRLTFTSSKAAGVTLTSRDITMVRGLMKPGQIIGVSPITAAREFIGLGI</sequence>
<dbReference type="InterPro" id="IPR006944">
    <property type="entry name" value="Phage/GTA_portal"/>
</dbReference>
<reference evidence="1" key="1">
    <citation type="submission" date="2018-05" db="EMBL/GenBank/DDBJ databases">
        <authorList>
            <person name="Lanie J.A."/>
            <person name="Ng W.-L."/>
            <person name="Kazmierczak K.M."/>
            <person name="Andrzejewski T.M."/>
            <person name="Davidsen T.M."/>
            <person name="Wayne K.J."/>
            <person name="Tettelin H."/>
            <person name="Glass J.I."/>
            <person name="Rusch D."/>
            <person name="Podicherti R."/>
            <person name="Tsui H.-C.T."/>
            <person name="Winkler M.E."/>
        </authorList>
    </citation>
    <scope>NUCLEOTIDE SEQUENCE</scope>
</reference>
<evidence type="ECO:0000313" key="1">
    <source>
        <dbReference type="EMBL" id="SVD02681.1"/>
    </source>
</evidence>
<proteinExistence type="predicted"/>
<protein>
    <submittedName>
        <fullName evidence="1">Uncharacterized protein</fullName>
    </submittedName>
</protein>
<gene>
    <name evidence="1" type="ORF">METZ01_LOCUS355535</name>
</gene>
<dbReference type="AlphaFoldDB" id="A0A382S173"/>
<dbReference type="EMBL" id="UINC01125089">
    <property type="protein sequence ID" value="SVD02681.1"/>
    <property type="molecule type" value="Genomic_DNA"/>
</dbReference>
<organism evidence="1">
    <name type="scientific">marine metagenome</name>
    <dbReference type="NCBI Taxonomy" id="408172"/>
    <lineage>
        <taxon>unclassified sequences</taxon>
        <taxon>metagenomes</taxon>
        <taxon>ecological metagenomes</taxon>
    </lineage>
</organism>
<feature type="non-terminal residue" evidence="1">
    <location>
        <position position="168"/>
    </location>
</feature>
<dbReference type="Pfam" id="PF04860">
    <property type="entry name" value="Phage_portal"/>
    <property type="match status" value="1"/>
</dbReference>
<name>A0A382S173_9ZZZZ</name>
<accession>A0A382S173</accession>